<feature type="transmembrane region" description="Helical" evidence="1">
    <location>
        <begin position="281"/>
        <end position="307"/>
    </location>
</feature>
<organism evidence="3 4">
    <name type="scientific">Mizuhopecten yessoensis</name>
    <name type="common">Japanese scallop</name>
    <name type="synonym">Patinopecten yessoensis</name>
    <dbReference type="NCBI Taxonomy" id="6573"/>
    <lineage>
        <taxon>Eukaryota</taxon>
        <taxon>Metazoa</taxon>
        <taxon>Spiralia</taxon>
        <taxon>Lophotrochozoa</taxon>
        <taxon>Mollusca</taxon>
        <taxon>Bivalvia</taxon>
        <taxon>Autobranchia</taxon>
        <taxon>Pteriomorphia</taxon>
        <taxon>Pectinida</taxon>
        <taxon>Pectinoidea</taxon>
        <taxon>Pectinidae</taxon>
        <taxon>Mizuhopecten</taxon>
    </lineage>
</organism>
<proteinExistence type="predicted"/>
<accession>A0A210PQR1</accession>
<evidence type="ECO:0000313" key="3">
    <source>
        <dbReference type="EMBL" id="OWF38792.1"/>
    </source>
</evidence>
<keyword evidence="2" id="KW-0732">Signal</keyword>
<feature type="transmembrane region" description="Helical" evidence="1">
    <location>
        <begin position="313"/>
        <end position="334"/>
    </location>
</feature>
<evidence type="ECO:0000256" key="1">
    <source>
        <dbReference type="SAM" id="Phobius"/>
    </source>
</evidence>
<name>A0A210PQR1_MIZYE</name>
<reference evidence="3 4" key="1">
    <citation type="journal article" date="2017" name="Nat. Ecol. Evol.">
        <title>Scallop genome provides insights into evolution of bilaterian karyotype and development.</title>
        <authorList>
            <person name="Wang S."/>
            <person name="Zhang J."/>
            <person name="Jiao W."/>
            <person name="Li J."/>
            <person name="Xun X."/>
            <person name="Sun Y."/>
            <person name="Guo X."/>
            <person name="Huan P."/>
            <person name="Dong B."/>
            <person name="Zhang L."/>
            <person name="Hu X."/>
            <person name="Sun X."/>
            <person name="Wang J."/>
            <person name="Zhao C."/>
            <person name="Wang Y."/>
            <person name="Wang D."/>
            <person name="Huang X."/>
            <person name="Wang R."/>
            <person name="Lv J."/>
            <person name="Li Y."/>
            <person name="Zhang Z."/>
            <person name="Liu B."/>
            <person name="Lu W."/>
            <person name="Hui Y."/>
            <person name="Liang J."/>
            <person name="Zhou Z."/>
            <person name="Hou R."/>
            <person name="Li X."/>
            <person name="Liu Y."/>
            <person name="Li H."/>
            <person name="Ning X."/>
            <person name="Lin Y."/>
            <person name="Zhao L."/>
            <person name="Xing Q."/>
            <person name="Dou J."/>
            <person name="Li Y."/>
            <person name="Mao J."/>
            <person name="Guo H."/>
            <person name="Dou H."/>
            <person name="Li T."/>
            <person name="Mu C."/>
            <person name="Jiang W."/>
            <person name="Fu Q."/>
            <person name="Fu X."/>
            <person name="Miao Y."/>
            <person name="Liu J."/>
            <person name="Yu Q."/>
            <person name="Li R."/>
            <person name="Liao H."/>
            <person name="Li X."/>
            <person name="Kong Y."/>
            <person name="Jiang Z."/>
            <person name="Chourrout D."/>
            <person name="Li R."/>
            <person name="Bao Z."/>
        </authorList>
    </citation>
    <scope>NUCLEOTIDE SEQUENCE [LARGE SCALE GENOMIC DNA]</scope>
    <source>
        <strain evidence="3 4">PY_sf001</strain>
    </source>
</reference>
<comment type="caution">
    <text evidence="3">The sequence shown here is derived from an EMBL/GenBank/DDBJ whole genome shotgun (WGS) entry which is preliminary data.</text>
</comment>
<dbReference type="GO" id="GO:0005892">
    <property type="term" value="C:acetylcholine-gated channel complex"/>
    <property type="evidence" value="ECO:0007669"/>
    <property type="project" value="InterPro"/>
</dbReference>
<dbReference type="Gene3D" id="3.10.310.50">
    <property type="match status" value="1"/>
</dbReference>
<keyword evidence="4" id="KW-1185">Reference proteome</keyword>
<dbReference type="InterPro" id="IPR033438">
    <property type="entry name" value="MOLO1"/>
</dbReference>
<feature type="chain" id="PRO_5012058107" evidence="2">
    <location>
        <begin position="21"/>
        <end position="352"/>
    </location>
</feature>
<evidence type="ECO:0000313" key="4">
    <source>
        <dbReference type="Proteomes" id="UP000242188"/>
    </source>
</evidence>
<protein>
    <submittedName>
        <fullName evidence="3">Uncharacterized protein</fullName>
    </submittedName>
</protein>
<gene>
    <name evidence="3" type="ORF">KP79_PYT16676</name>
</gene>
<dbReference type="Pfam" id="PF17175">
    <property type="entry name" value="MOLO1"/>
    <property type="match status" value="1"/>
</dbReference>
<keyword evidence="1" id="KW-0472">Membrane</keyword>
<dbReference type="EMBL" id="NEDP02005554">
    <property type="protein sequence ID" value="OWF38792.1"/>
    <property type="molecule type" value="Genomic_DNA"/>
</dbReference>
<dbReference type="OrthoDB" id="8062037at2759"/>
<dbReference type="PANTHER" id="PTHR33748:SF5">
    <property type="entry name" value="GROUND-LIKE DOMAIN-CONTAINING PROTEIN"/>
    <property type="match status" value="1"/>
</dbReference>
<dbReference type="AlphaFoldDB" id="A0A210PQR1"/>
<keyword evidence="1" id="KW-1133">Transmembrane helix</keyword>
<dbReference type="Proteomes" id="UP000242188">
    <property type="component" value="Unassembled WGS sequence"/>
</dbReference>
<keyword evidence="1" id="KW-0812">Transmembrane</keyword>
<evidence type="ECO:0000256" key="2">
    <source>
        <dbReference type="SAM" id="SignalP"/>
    </source>
</evidence>
<feature type="transmembrane region" description="Helical" evidence="1">
    <location>
        <begin position="247"/>
        <end position="269"/>
    </location>
</feature>
<dbReference type="PANTHER" id="PTHR33748">
    <property type="entry name" value="PROTEIN CBG04600"/>
    <property type="match status" value="1"/>
</dbReference>
<sequence length="352" mass="38880">MAMFAILLLLTALWTGEVTSYTACKNATQHFQGYTYTIDPVTSEKVWSHCKFHNPRFDALLCGIEGSTDQHYICDPDKLITSQVLAVDRALKAIQTQTSTQCTAPNGEVQSFIVAMALINRIRIPDFNDPDICINDCGQIQPVLNSSPGEITSAQKNIIMENFATYLRTEWGMGACGNDVILLYCQEFDLLYVSVGYGAGNLVTSAVIADIVSTFGSYKAGGNIAEGLFVISEKLRVTLRSVTPAHILLILNMIGLTLLGIFLFFFLYLRDLEYNVWGREGVWCVLGEMVYWLSGAWIFHGLLYFVIYTSLKAPYAGILAALLAGVVMVALFVYENTLFKNPSILSTSNSTI</sequence>
<feature type="signal peptide" evidence="2">
    <location>
        <begin position="1"/>
        <end position="20"/>
    </location>
</feature>